<keyword evidence="3" id="KW-0732">Signal</keyword>
<feature type="domain" description="TNFR-Cys" evidence="4">
    <location>
        <begin position="41"/>
        <end position="83"/>
    </location>
</feature>
<dbReference type="GeneTree" id="ENSGT00730000113394"/>
<evidence type="ECO:0000313" key="6">
    <source>
        <dbReference type="Proteomes" id="UP000694565"/>
    </source>
</evidence>
<feature type="disulfide bond" evidence="1">
    <location>
        <begin position="42"/>
        <end position="57"/>
    </location>
</feature>
<evidence type="ECO:0000313" key="5">
    <source>
        <dbReference type="Ensembl" id="ENSCLMP00005047162.1"/>
    </source>
</evidence>
<feature type="signal peptide" evidence="3">
    <location>
        <begin position="1"/>
        <end position="22"/>
    </location>
</feature>
<reference evidence="5" key="1">
    <citation type="submission" date="2025-08" db="UniProtKB">
        <authorList>
            <consortium name="Ensembl"/>
        </authorList>
    </citation>
    <scope>IDENTIFICATION</scope>
</reference>
<name>A0A8C3ASM0_CYCLU</name>
<keyword evidence="2" id="KW-0812">Transmembrane</keyword>
<dbReference type="GO" id="GO:0038023">
    <property type="term" value="F:signaling receptor activity"/>
    <property type="evidence" value="ECO:0007669"/>
    <property type="project" value="TreeGrafter"/>
</dbReference>
<keyword evidence="1" id="KW-1015">Disulfide bond</keyword>
<dbReference type="RefSeq" id="XP_034388811.1">
    <property type="nucleotide sequence ID" value="XM_034532920.1"/>
</dbReference>
<dbReference type="SUPFAM" id="SSF57586">
    <property type="entry name" value="TNF receptor-like"/>
    <property type="match status" value="1"/>
</dbReference>
<protein>
    <recommendedName>
        <fullName evidence="4">TNFR-Cys domain-containing protein</fullName>
    </recommendedName>
</protein>
<keyword evidence="2" id="KW-0472">Membrane</keyword>
<evidence type="ECO:0000256" key="2">
    <source>
        <dbReference type="SAM" id="Phobius"/>
    </source>
</evidence>
<dbReference type="OrthoDB" id="9932129at2759"/>
<accession>A0A8C3ASM0</accession>
<dbReference type="Gene3D" id="2.10.50.10">
    <property type="entry name" value="Tumor Necrosis Factor Receptor, subunit A, domain 2"/>
    <property type="match status" value="2"/>
</dbReference>
<sequence length="282" mass="30791">MVLFKVLVFTLTFHKIIVDLDARTICPKGHRVTKSGTSCEICPSEAFQPEEKDSQFCKACTKCDFESGSIVKEECTKETNTKCQCRGEFVPWESDSSTCRCGIGFGLKRDGTECSKCEDGYFSTQINSCCQKWRECKCGVKMNGTRSSDVLCNFELQGCSGASNTYITPPSNTYIITATTSNKLVSLITRLTSHHSNERAQTQRMDTIATTAAPGHTDAYIATGVAFLILGIIGLLVLTAVIGKLHMTPQPIALKNDSLCRRPVEESGEGSLSSLKLNPGEH</sequence>
<dbReference type="InterPro" id="IPR001368">
    <property type="entry name" value="TNFR/NGFR_Cys_rich_reg"/>
</dbReference>
<dbReference type="SMART" id="SM00208">
    <property type="entry name" value="TNFR"/>
    <property type="match status" value="3"/>
</dbReference>
<comment type="caution">
    <text evidence="1">Lacks conserved residue(s) required for the propagation of feature annotation.</text>
</comment>
<dbReference type="PANTHER" id="PTHR47139:SF3">
    <property type="entry name" value="SI:CH73-361P23.3"/>
    <property type="match status" value="1"/>
</dbReference>
<evidence type="ECO:0000256" key="3">
    <source>
        <dbReference type="SAM" id="SignalP"/>
    </source>
</evidence>
<dbReference type="PANTHER" id="PTHR47139">
    <property type="entry name" value="TUMOR NECROSIS FACTOR RECEPTOR SUPERFAMILY MEMBER 9"/>
    <property type="match status" value="1"/>
</dbReference>
<evidence type="ECO:0000259" key="4">
    <source>
        <dbReference type="PROSITE" id="PS50050"/>
    </source>
</evidence>
<keyword evidence="2" id="KW-1133">Transmembrane helix</keyword>
<dbReference type="GeneID" id="117730870"/>
<gene>
    <name evidence="5" type="primary">si:ch73-361p23.3</name>
</gene>
<dbReference type="Ensembl" id="ENSCLMT00005048778.1">
    <property type="protein sequence ID" value="ENSCLMP00005047162.1"/>
    <property type="gene ID" value="ENSCLMG00005021639.1"/>
</dbReference>
<dbReference type="PROSITE" id="PS50050">
    <property type="entry name" value="TNFR_NGFR_2"/>
    <property type="match status" value="1"/>
</dbReference>
<dbReference type="KEGG" id="clum:117730870"/>
<dbReference type="Proteomes" id="UP000694565">
    <property type="component" value="Unplaced"/>
</dbReference>
<dbReference type="AlphaFoldDB" id="A0A8C3ASM0"/>
<dbReference type="GO" id="GO:0042127">
    <property type="term" value="P:regulation of cell population proliferation"/>
    <property type="evidence" value="ECO:0007669"/>
    <property type="project" value="TreeGrafter"/>
</dbReference>
<evidence type="ECO:0000256" key="1">
    <source>
        <dbReference type="PROSITE-ProRule" id="PRU00206"/>
    </source>
</evidence>
<proteinExistence type="predicted"/>
<organism evidence="5 6">
    <name type="scientific">Cyclopterus lumpus</name>
    <name type="common">Lumpsucker</name>
    <dbReference type="NCBI Taxonomy" id="8103"/>
    <lineage>
        <taxon>Eukaryota</taxon>
        <taxon>Metazoa</taxon>
        <taxon>Chordata</taxon>
        <taxon>Craniata</taxon>
        <taxon>Vertebrata</taxon>
        <taxon>Euteleostomi</taxon>
        <taxon>Actinopterygii</taxon>
        <taxon>Neopterygii</taxon>
        <taxon>Teleostei</taxon>
        <taxon>Neoteleostei</taxon>
        <taxon>Acanthomorphata</taxon>
        <taxon>Eupercaria</taxon>
        <taxon>Perciformes</taxon>
        <taxon>Cottioidei</taxon>
        <taxon>Cottales</taxon>
        <taxon>Cyclopteridae</taxon>
        <taxon>Cyclopterus</taxon>
    </lineage>
</organism>
<feature type="transmembrane region" description="Helical" evidence="2">
    <location>
        <begin position="219"/>
        <end position="242"/>
    </location>
</feature>
<feature type="chain" id="PRO_5034869423" description="TNFR-Cys domain-containing protein" evidence="3">
    <location>
        <begin position="23"/>
        <end position="282"/>
    </location>
</feature>
<reference evidence="5" key="2">
    <citation type="submission" date="2025-09" db="UniProtKB">
        <authorList>
            <consortium name="Ensembl"/>
        </authorList>
    </citation>
    <scope>IDENTIFICATION</scope>
</reference>
<keyword evidence="6" id="KW-1185">Reference proteome</keyword>
<feature type="repeat" description="TNFR-Cys" evidence="1">
    <location>
        <begin position="41"/>
        <end position="83"/>
    </location>
</feature>